<feature type="region of interest" description="Disordered" evidence="6">
    <location>
        <begin position="1"/>
        <end position="33"/>
    </location>
</feature>
<evidence type="ECO:0000256" key="5">
    <source>
        <dbReference type="HAMAP-Rule" id="MF_00818"/>
    </source>
</evidence>
<dbReference type="HAMAP" id="MF_00818">
    <property type="entry name" value="QueF_type1"/>
    <property type="match status" value="1"/>
</dbReference>
<comment type="pathway">
    <text evidence="5">tRNA modification; tRNA-queuosine biosynthesis.</text>
</comment>
<dbReference type="InterPro" id="IPR043133">
    <property type="entry name" value="GTP-CH-I_C/QueF"/>
</dbReference>
<comment type="subcellular location">
    <subcellularLocation>
        <location evidence="5">Cytoplasm</location>
    </subcellularLocation>
</comment>
<evidence type="ECO:0000313" key="7">
    <source>
        <dbReference type="EMBL" id="ASF45370.1"/>
    </source>
</evidence>
<sequence length="145" mass="16423">MAGKTVLPSSTQPKKLMTTQPSKDLETFDNPQPGRDYTIRIDIPEFTCLCPKTGQPDFATLQIEYVPAALCVELKALKLYMWTFRERGAFHEAVTNEILNDIVAVTQPNFMRIRAEFNVRGGIYTTVVVEHRNPAWQAPELVNLP</sequence>
<dbReference type="EC" id="1.7.1.13" evidence="5"/>
<accession>A0A1Z4BVU0</accession>
<dbReference type="Proteomes" id="UP000197019">
    <property type="component" value="Chromosome"/>
</dbReference>
<dbReference type="NCBIfam" id="TIGR03139">
    <property type="entry name" value="QueF-II"/>
    <property type="match status" value="1"/>
</dbReference>
<dbReference type="Gene3D" id="3.30.1130.10">
    <property type="match status" value="1"/>
</dbReference>
<protein>
    <recommendedName>
        <fullName evidence="5">NADPH-dependent 7-cyano-7-deazaguanine reductase</fullName>
        <ecNumber evidence="5">1.7.1.13</ecNumber>
    </recommendedName>
    <alternativeName>
        <fullName evidence="5">7-cyano-7-carbaguanine reductase</fullName>
    </alternativeName>
    <alternativeName>
        <fullName evidence="5">NADPH-dependent nitrile oxidoreductase</fullName>
    </alternativeName>
    <alternativeName>
        <fullName evidence="5">PreQ(0) reductase</fullName>
    </alternativeName>
</protein>
<dbReference type="SUPFAM" id="SSF55620">
    <property type="entry name" value="Tetrahydrobiopterin biosynthesis enzymes-like"/>
    <property type="match status" value="1"/>
</dbReference>
<feature type="active site" description="Thioimide intermediate" evidence="5">
    <location>
        <position position="50"/>
    </location>
</feature>
<dbReference type="PANTHER" id="PTHR34354:SF1">
    <property type="entry name" value="NADPH-DEPENDENT 7-CYANO-7-DEAZAGUANINE REDUCTASE"/>
    <property type="match status" value="1"/>
</dbReference>
<keyword evidence="4 5" id="KW-0560">Oxidoreductase</keyword>
<keyword evidence="8" id="KW-1185">Reference proteome</keyword>
<dbReference type="OrthoDB" id="9789995at2"/>
<dbReference type="PIRSF" id="PIRSF027377">
    <property type="entry name" value="Nitrile_oxidored_QueF"/>
    <property type="match status" value="1"/>
</dbReference>
<name>A0A1Z4BVU0_9GAMM</name>
<evidence type="ECO:0000256" key="3">
    <source>
        <dbReference type="ARBA" id="ARBA00022857"/>
    </source>
</evidence>
<dbReference type="EMBL" id="CP022129">
    <property type="protein sequence ID" value="ASF45370.1"/>
    <property type="molecule type" value="Genomic_DNA"/>
</dbReference>
<dbReference type="GO" id="GO:0008616">
    <property type="term" value="P:tRNA queuosine(34) biosynthetic process"/>
    <property type="evidence" value="ECO:0007669"/>
    <property type="project" value="UniProtKB-UniRule"/>
</dbReference>
<evidence type="ECO:0000313" key="8">
    <source>
        <dbReference type="Proteomes" id="UP000197019"/>
    </source>
</evidence>
<feature type="binding site" evidence="5">
    <location>
        <begin position="91"/>
        <end position="92"/>
    </location>
    <ligand>
        <name>substrate</name>
    </ligand>
</feature>
<feature type="binding site" evidence="5">
    <location>
        <begin position="72"/>
        <end position="74"/>
    </location>
    <ligand>
        <name>substrate</name>
    </ligand>
</feature>
<evidence type="ECO:0000256" key="4">
    <source>
        <dbReference type="ARBA" id="ARBA00023002"/>
    </source>
</evidence>
<dbReference type="GO" id="GO:0005737">
    <property type="term" value="C:cytoplasm"/>
    <property type="evidence" value="ECO:0007669"/>
    <property type="project" value="UniProtKB-SubCell"/>
</dbReference>
<dbReference type="PANTHER" id="PTHR34354">
    <property type="entry name" value="NADPH-DEPENDENT 7-CYANO-7-DEAZAGUANINE REDUCTASE"/>
    <property type="match status" value="1"/>
</dbReference>
<dbReference type="InterPro" id="IPR016856">
    <property type="entry name" value="QueF_type1"/>
</dbReference>
<dbReference type="UniPathway" id="UPA00392"/>
<keyword evidence="3 5" id="KW-0521">NADP</keyword>
<comment type="catalytic activity">
    <reaction evidence="5">
        <text>7-aminomethyl-7-carbaguanine + 2 NADP(+) = 7-cyano-7-carbaguanine + 2 NADPH + 3 H(+)</text>
        <dbReference type="Rhea" id="RHEA:13409"/>
        <dbReference type="ChEBI" id="CHEBI:15378"/>
        <dbReference type="ChEBI" id="CHEBI:45075"/>
        <dbReference type="ChEBI" id="CHEBI:57783"/>
        <dbReference type="ChEBI" id="CHEBI:58349"/>
        <dbReference type="ChEBI" id="CHEBI:58703"/>
        <dbReference type="EC" id="1.7.1.13"/>
    </reaction>
</comment>
<keyword evidence="2 5" id="KW-0671">Queuosine biosynthesis</keyword>
<dbReference type="InterPro" id="IPR029500">
    <property type="entry name" value="QueF"/>
</dbReference>
<reference evidence="7 8" key="1">
    <citation type="submission" date="2017-06" db="EMBL/GenBank/DDBJ databases">
        <title>Genome Sequencing of the methanotroph Methylovulum psychrotolerants str. HV10-M2 isolated from a high-altitude environment.</title>
        <authorList>
            <person name="Mateos-Rivera A."/>
        </authorList>
    </citation>
    <scope>NUCLEOTIDE SEQUENCE [LARGE SCALE GENOMIC DNA]</scope>
    <source>
        <strain evidence="7 8">HV10_M2</strain>
    </source>
</reference>
<gene>
    <name evidence="5" type="primary">queF</name>
    <name evidence="7" type="ORF">CEK71_04415</name>
</gene>
<feature type="compositionally biased region" description="Polar residues" evidence="6">
    <location>
        <begin position="7"/>
        <end position="22"/>
    </location>
</feature>
<comment type="function">
    <text evidence="5">Catalyzes the NADPH-dependent reduction of 7-cyano-7-deazaguanine (preQ0) to 7-aminomethyl-7-deazaguanine (preQ1).</text>
</comment>
<organism evidence="7 8">
    <name type="scientific">Methylovulum psychrotolerans</name>
    <dbReference type="NCBI Taxonomy" id="1704499"/>
    <lineage>
        <taxon>Bacteria</taxon>
        <taxon>Pseudomonadati</taxon>
        <taxon>Pseudomonadota</taxon>
        <taxon>Gammaproteobacteria</taxon>
        <taxon>Methylococcales</taxon>
        <taxon>Methylococcaceae</taxon>
        <taxon>Methylovulum</taxon>
    </lineage>
</organism>
<evidence type="ECO:0000256" key="1">
    <source>
        <dbReference type="ARBA" id="ARBA00022490"/>
    </source>
</evidence>
<dbReference type="InterPro" id="IPR050084">
    <property type="entry name" value="NADPH_dep_7-cyano-7-deazaG_red"/>
</dbReference>
<proteinExistence type="inferred from homology"/>
<dbReference type="GO" id="GO:0033739">
    <property type="term" value="F:preQ1 synthase activity"/>
    <property type="evidence" value="ECO:0007669"/>
    <property type="project" value="UniProtKB-UniRule"/>
</dbReference>
<evidence type="ECO:0000256" key="2">
    <source>
        <dbReference type="ARBA" id="ARBA00022785"/>
    </source>
</evidence>
<evidence type="ECO:0000256" key="6">
    <source>
        <dbReference type="SAM" id="MobiDB-lite"/>
    </source>
</evidence>
<dbReference type="Pfam" id="PF14489">
    <property type="entry name" value="QueF"/>
    <property type="match status" value="1"/>
</dbReference>
<dbReference type="AlphaFoldDB" id="A0A1Z4BVU0"/>
<comment type="similarity">
    <text evidence="5">Belongs to the GTP cyclohydrolase I family. QueF type 1 subfamily.</text>
</comment>
<feature type="active site" description="Proton donor" evidence="5">
    <location>
        <position position="57"/>
    </location>
</feature>
<dbReference type="KEGG" id="mpsy:CEK71_04415"/>
<keyword evidence="1 5" id="KW-0963">Cytoplasm</keyword>